<dbReference type="PROSITE" id="PS51257">
    <property type="entry name" value="PROKAR_LIPOPROTEIN"/>
    <property type="match status" value="1"/>
</dbReference>
<protein>
    <submittedName>
        <fullName evidence="4">Lipoprotein</fullName>
    </submittedName>
</protein>
<dbReference type="STRING" id="1150626.PHAMO_470043"/>
<dbReference type="eggNOG" id="ENOG502ZC6C">
    <property type="taxonomic scope" value="Bacteria"/>
</dbReference>
<sequence length="243" mass="25648">MIKASILRPVSAIVAACFLLAACATDGNKPGADPNGQLSPDEQRLRQQANTFNQTVAEGAVVGCIAGTLLGLLVAGKNSKGEGAAVGCAAGAAVGAGTGAVVANKQEQYANTEQRYNAQIDEVHKDNERLAALIQTARSTIATDRSRIEQIDADLAAKKITMAEAKSRMAHVDENTAYLQKTIASLKERRDKYVANAKQNQAGTSVAERAKMDGEIKNLQTQIAQLDDQLSSLVTRRKVSNVG</sequence>
<evidence type="ECO:0000256" key="2">
    <source>
        <dbReference type="SAM" id="SignalP"/>
    </source>
</evidence>
<dbReference type="OrthoDB" id="7358035at2"/>
<feature type="chain" id="PRO_5003611667" evidence="2">
    <location>
        <begin position="25"/>
        <end position="243"/>
    </location>
</feature>
<gene>
    <name evidence="4" type="ORF">PHAMO_470043</name>
</gene>
<dbReference type="EMBL" id="CAHP01000042">
    <property type="protein sequence ID" value="CCG42792.1"/>
    <property type="molecule type" value="Genomic_DNA"/>
</dbReference>
<keyword evidence="1" id="KW-0175">Coiled coil</keyword>
<feature type="coiled-coil region" evidence="1">
    <location>
        <begin position="209"/>
        <end position="236"/>
    </location>
</feature>
<dbReference type="InterPro" id="IPR039567">
    <property type="entry name" value="Gly-zipper"/>
</dbReference>
<dbReference type="Pfam" id="PF13488">
    <property type="entry name" value="Gly-zipper_Omp"/>
    <property type="match status" value="1"/>
</dbReference>
<evidence type="ECO:0000259" key="3">
    <source>
        <dbReference type="Pfam" id="PF13488"/>
    </source>
</evidence>
<name>H8FWQ4_MAGML</name>
<comment type="caution">
    <text evidence="4">The sequence shown here is derived from an EMBL/GenBank/DDBJ whole genome shotgun (WGS) entry which is preliminary data.</text>
</comment>
<dbReference type="Proteomes" id="UP000004169">
    <property type="component" value="Unassembled WGS sequence"/>
</dbReference>
<organism evidence="4 5">
    <name type="scientific">Magnetospirillum molischianum DSM 120</name>
    <dbReference type="NCBI Taxonomy" id="1150626"/>
    <lineage>
        <taxon>Bacteria</taxon>
        <taxon>Pseudomonadati</taxon>
        <taxon>Pseudomonadota</taxon>
        <taxon>Alphaproteobacteria</taxon>
        <taxon>Rhodospirillales</taxon>
        <taxon>Rhodospirillaceae</taxon>
        <taxon>Magnetospirillum</taxon>
    </lineage>
</organism>
<dbReference type="AlphaFoldDB" id="H8FWQ4"/>
<keyword evidence="4" id="KW-0449">Lipoprotein</keyword>
<proteinExistence type="predicted"/>
<reference evidence="4 5" key="1">
    <citation type="journal article" date="2012" name="J. Bacteriol.">
        <title>Draft Genome Sequence of the Purple Photosynthetic Bacterium Phaeospirillum molischianum DSM120, a Particularly Versatile Bacterium.</title>
        <authorList>
            <person name="Duquesne K."/>
            <person name="Prima V."/>
            <person name="Ji B."/>
            <person name="Rouy Z."/>
            <person name="Medigue C."/>
            <person name="Talla E."/>
            <person name="Sturgis J.N."/>
        </authorList>
    </citation>
    <scope>NUCLEOTIDE SEQUENCE [LARGE SCALE GENOMIC DNA]</scope>
    <source>
        <strain evidence="5">DSM120</strain>
    </source>
</reference>
<keyword evidence="2" id="KW-0732">Signal</keyword>
<dbReference type="RefSeq" id="WP_002730593.1">
    <property type="nucleotide sequence ID" value="NZ_CAHP01000042.1"/>
</dbReference>
<accession>H8FWQ4</accession>
<feature type="domain" description="Glycine zipper" evidence="3">
    <location>
        <begin position="59"/>
        <end position="108"/>
    </location>
</feature>
<keyword evidence="5" id="KW-1185">Reference proteome</keyword>
<evidence type="ECO:0000256" key="1">
    <source>
        <dbReference type="SAM" id="Coils"/>
    </source>
</evidence>
<evidence type="ECO:0000313" key="4">
    <source>
        <dbReference type="EMBL" id="CCG42792.1"/>
    </source>
</evidence>
<evidence type="ECO:0000313" key="5">
    <source>
        <dbReference type="Proteomes" id="UP000004169"/>
    </source>
</evidence>
<feature type="signal peptide" evidence="2">
    <location>
        <begin position="1"/>
        <end position="24"/>
    </location>
</feature>